<dbReference type="GO" id="GO:0046872">
    <property type="term" value="F:metal ion binding"/>
    <property type="evidence" value="ECO:0007669"/>
    <property type="project" value="UniProtKB-KW"/>
</dbReference>
<evidence type="ECO:0000256" key="1">
    <source>
        <dbReference type="ARBA" id="ARBA00001966"/>
    </source>
</evidence>
<name>A0A1J5EIM0_9BACT</name>
<evidence type="ECO:0000313" key="9">
    <source>
        <dbReference type="Proteomes" id="UP000183085"/>
    </source>
</evidence>
<evidence type="ECO:0000313" key="8">
    <source>
        <dbReference type="EMBL" id="OIP43815.1"/>
    </source>
</evidence>
<dbReference type="Pfam" id="PF04055">
    <property type="entry name" value="Radical_SAM"/>
    <property type="match status" value="1"/>
</dbReference>
<dbReference type="InterPro" id="IPR023885">
    <property type="entry name" value="4Fe4S-binding_SPASM_dom"/>
</dbReference>
<evidence type="ECO:0000256" key="3">
    <source>
        <dbReference type="ARBA" id="ARBA00022691"/>
    </source>
</evidence>
<dbReference type="SMART" id="SM00729">
    <property type="entry name" value="Elp3"/>
    <property type="match status" value="1"/>
</dbReference>
<dbReference type="Gene3D" id="3.20.20.70">
    <property type="entry name" value="Aldolase class I"/>
    <property type="match status" value="1"/>
</dbReference>
<evidence type="ECO:0000256" key="6">
    <source>
        <dbReference type="ARBA" id="ARBA00023014"/>
    </source>
</evidence>
<keyword evidence="3" id="KW-0949">S-adenosyl-L-methionine</keyword>
<feature type="domain" description="Radical SAM core" evidence="7">
    <location>
        <begin position="1"/>
        <end position="223"/>
    </location>
</feature>
<gene>
    <name evidence="8" type="ORF">AUJ95_00080</name>
</gene>
<dbReference type="Pfam" id="PF13186">
    <property type="entry name" value="SPASM"/>
    <property type="match status" value="1"/>
</dbReference>
<dbReference type="SFLD" id="SFLDG01067">
    <property type="entry name" value="SPASM/twitch_domain_containing"/>
    <property type="match status" value="1"/>
</dbReference>
<dbReference type="InterPro" id="IPR013785">
    <property type="entry name" value="Aldolase_TIM"/>
</dbReference>
<organism evidence="8 9">
    <name type="scientific">Candidatus Desantisbacteria bacterium CG2_30_40_21</name>
    <dbReference type="NCBI Taxonomy" id="1817895"/>
    <lineage>
        <taxon>Bacteria</taxon>
        <taxon>Candidatus Desantisiibacteriota</taxon>
    </lineage>
</organism>
<dbReference type="PIRSF" id="PIRSF037420">
    <property type="entry name" value="PQQ_syn_pqqE"/>
    <property type="match status" value="1"/>
</dbReference>
<dbReference type="SFLD" id="SFLDS00029">
    <property type="entry name" value="Radical_SAM"/>
    <property type="match status" value="1"/>
</dbReference>
<dbReference type="CDD" id="cd01335">
    <property type="entry name" value="Radical_SAM"/>
    <property type="match status" value="1"/>
</dbReference>
<dbReference type="InterPro" id="IPR007197">
    <property type="entry name" value="rSAM"/>
</dbReference>
<sequence length="330" mass="37157">MFVSWNMTKACNLRCKHCYRDAGERDEHELNTIEGKHLLFELRESGFDRIIFSGGEALLRDDIYELIEYAASMGIRCVLGSNGTLIDLKIAKRLKDAGIGRVGISLDSSNSKNHDEFRQCPGSFEQTMAGINACLQMGLDFQIHTTVMDFNMDKLAELADMSQRLGAKAHHIFFLVHTGRAKELTSQMSQKKYIALLKDITERQLKNPAFELKPTCAPQFMPLASKAGCMSPHFVRGCLAGISYCCILPNGDISPCPYLPLIIGNIKETPFSVLWKESPILRKLRSSAYKGKCRGCEYREICGGCRARAYYYSKEKDYMAADPWCGERNL</sequence>
<proteinExistence type="predicted"/>
<evidence type="ECO:0000256" key="4">
    <source>
        <dbReference type="ARBA" id="ARBA00022723"/>
    </source>
</evidence>
<keyword evidence="5" id="KW-0408">Iron</keyword>
<dbReference type="InterPro" id="IPR058240">
    <property type="entry name" value="rSAM_sf"/>
</dbReference>
<dbReference type="Proteomes" id="UP000183085">
    <property type="component" value="Unassembled WGS sequence"/>
</dbReference>
<evidence type="ECO:0000256" key="5">
    <source>
        <dbReference type="ARBA" id="ARBA00023004"/>
    </source>
</evidence>
<comment type="caution">
    <text evidence="8">The sequence shown here is derived from an EMBL/GenBank/DDBJ whole genome shotgun (WGS) entry which is preliminary data.</text>
</comment>
<dbReference type="SFLD" id="SFLDG01386">
    <property type="entry name" value="main_SPASM_domain-containing"/>
    <property type="match status" value="1"/>
</dbReference>
<dbReference type="GO" id="GO:0051539">
    <property type="term" value="F:4 iron, 4 sulfur cluster binding"/>
    <property type="evidence" value="ECO:0007669"/>
    <property type="project" value="UniProtKB-KW"/>
</dbReference>
<dbReference type="NCBIfam" id="TIGR04085">
    <property type="entry name" value="rSAM_more_4Fe4S"/>
    <property type="match status" value="1"/>
</dbReference>
<evidence type="ECO:0000259" key="7">
    <source>
        <dbReference type="PROSITE" id="PS51918"/>
    </source>
</evidence>
<dbReference type="GO" id="GO:0003824">
    <property type="term" value="F:catalytic activity"/>
    <property type="evidence" value="ECO:0007669"/>
    <property type="project" value="InterPro"/>
</dbReference>
<dbReference type="InterPro" id="IPR006638">
    <property type="entry name" value="Elp3/MiaA/NifB-like_rSAM"/>
</dbReference>
<dbReference type="EMBL" id="MNYI01000003">
    <property type="protein sequence ID" value="OIP43815.1"/>
    <property type="molecule type" value="Genomic_DNA"/>
</dbReference>
<dbReference type="STRING" id="1817895.AUJ95_00080"/>
<keyword evidence="4" id="KW-0479">Metal-binding</keyword>
<dbReference type="CDD" id="cd21123">
    <property type="entry name" value="SPASM_MftC-like"/>
    <property type="match status" value="1"/>
</dbReference>
<keyword evidence="6" id="KW-0411">Iron-sulfur</keyword>
<dbReference type="AlphaFoldDB" id="A0A1J5EIM0"/>
<dbReference type="PANTHER" id="PTHR11228">
    <property type="entry name" value="RADICAL SAM DOMAIN PROTEIN"/>
    <property type="match status" value="1"/>
</dbReference>
<keyword evidence="2" id="KW-0004">4Fe-4S</keyword>
<evidence type="ECO:0000256" key="2">
    <source>
        <dbReference type="ARBA" id="ARBA00022485"/>
    </source>
</evidence>
<dbReference type="InterPro" id="IPR050377">
    <property type="entry name" value="Radical_SAM_PqqE_MftC-like"/>
</dbReference>
<dbReference type="InterPro" id="IPR017200">
    <property type="entry name" value="PqqE-like"/>
</dbReference>
<dbReference type="SUPFAM" id="SSF102114">
    <property type="entry name" value="Radical SAM enzymes"/>
    <property type="match status" value="1"/>
</dbReference>
<dbReference type="PROSITE" id="PS51918">
    <property type="entry name" value="RADICAL_SAM"/>
    <property type="match status" value="1"/>
</dbReference>
<accession>A0A1J5EIM0</accession>
<comment type="cofactor">
    <cofactor evidence="1">
        <name>[4Fe-4S] cluster</name>
        <dbReference type="ChEBI" id="CHEBI:49883"/>
    </cofactor>
</comment>
<protein>
    <submittedName>
        <fullName evidence="8">Heme d1 biosynthesis radical SAM protein NirJ2</fullName>
    </submittedName>
</protein>
<dbReference type="PANTHER" id="PTHR11228:SF34">
    <property type="entry name" value="TUNGSTEN-CONTAINING ALDEHYDE FERREDOXIN OXIDOREDUCTASE COFACTOR MODIFYING PROTEIN"/>
    <property type="match status" value="1"/>
</dbReference>
<reference evidence="8 9" key="1">
    <citation type="journal article" date="2016" name="Environ. Microbiol.">
        <title>Genomic resolution of a cold subsurface aquifer community provides metabolic insights for novel microbes adapted to high CO concentrations.</title>
        <authorList>
            <person name="Probst A.J."/>
            <person name="Castelle C.J."/>
            <person name="Singh A."/>
            <person name="Brown C.T."/>
            <person name="Anantharaman K."/>
            <person name="Sharon I."/>
            <person name="Hug L.A."/>
            <person name="Burstein D."/>
            <person name="Emerson J.B."/>
            <person name="Thomas B.C."/>
            <person name="Banfield J.F."/>
        </authorList>
    </citation>
    <scope>NUCLEOTIDE SEQUENCE [LARGE SCALE GENOMIC DNA]</scope>
    <source>
        <strain evidence="8">CG2_30_40_21</strain>
    </source>
</reference>